<evidence type="ECO:0000256" key="3">
    <source>
        <dbReference type="ARBA" id="ARBA00023163"/>
    </source>
</evidence>
<dbReference type="PROSITE" id="PS50048">
    <property type="entry name" value="ZN2_CY6_FUNGAL_2"/>
    <property type="match status" value="1"/>
</dbReference>
<gene>
    <name evidence="7" type="ORF">PENANT_c006G02182</name>
</gene>
<keyword evidence="4" id="KW-0539">Nucleus</keyword>
<keyword evidence="8" id="KW-1185">Reference proteome</keyword>
<dbReference type="GO" id="GO:0003677">
    <property type="term" value="F:DNA binding"/>
    <property type="evidence" value="ECO:0007669"/>
    <property type="project" value="UniProtKB-KW"/>
</dbReference>
<dbReference type="Proteomes" id="UP000191672">
    <property type="component" value="Unassembled WGS sequence"/>
</dbReference>
<dbReference type="CDD" id="cd00067">
    <property type="entry name" value="GAL4"/>
    <property type="match status" value="1"/>
</dbReference>
<proteinExistence type="predicted"/>
<dbReference type="Pfam" id="PF11951">
    <property type="entry name" value="Fungal_trans_2"/>
    <property type="match status" value="1"/>
</dbReference>
<protein>
    <recommendedName>
        <fullName evidence="6">Zn(2)-C6 fungal-type domain-containing protein</fullName>
    </recommendedName>
</protein>
<keyword evidence="1" id="KW-0805">Transcription regulation</keyword>
<dbReference type="Gene3D" id="4.10.240.10">
    <property type="entry name" value="Zn(2)-C6 fungal-type DNA-binding domain"/>
    <property type="match status" value="1"/>
</dbReference>
<sequence length="469" mass="53117">MVGVPRSNGCLRCVKRRVKCDQRLPGCARCETYGQPCPGYDKGFKFIIGKPYRDRRRPASDRKDVAPKSATSSSEIELDSACQDLIPREEPASLISPDVNVMQHLYVLIDDFSQPITPSPAHVVTRWFGFLPSIYGQNRVLDATIRSFTAHHFGRLAENSQMVSYARSAYGEALRGLRRSLETPAESLSTHVFCAVVLLCMYELFTDTDDPESWMKHAKGLSQLVKIRGPDRYSNALDYSLLKASRGLIVMHSMFSGEECFLASDEWHEKMRQQFTSDMPSDLHHSIELFFAYFTHAPSLAHKLYSLRHVDVTSTAALQTITQVLSKALEMQTKLAIWYEQFSQIAPPPLEILSSTGDELYPVILTYKDVNQATIYCAYYSYMVVIHEILKTCCQPGEHAAMVVYFRDQICKSVEYASVGIMGPYRMGFPLRVAFEIADPVTRSWILNRLGQFSKIYAAAQPENYKTIL</sequence>
<keyword evidence="3" id="KW-0804">Transcription</keyword>
<name>A0A1V6QE21_9EURO</name>
<dbReference type="InterPro" id="IPR021858">
    <property type="entry name" value="Fun_TF"/>
</dbReference>
<dbReference type="EMBL" id="MDYN01000006">
    <property type="protein sequence ID" value="OQD87116.1"/>
    <property type="molecule type" value="Genomic_DNA"/>
</dbReference>
<evidence type="ECO:0000256" key="5">
    <source>
        <dbReference type="SAM" id="MobiDB-lite"/>
    </source>
</evidence>
<dbReference type="Pfam" id="PF00172">
    <property type="entry name" value="Zn_clus"/>
    <property type="match status" value="1"/>
</dbReference>
<evidence type="ECO:0000313" key="8">
    <source>
        <dbReference type="Proteomes" id="UP000191672"/>
    </source>
</evidence>
<dbReference type="PANTHER" id="PTHR38111:SF5">
    <property type="entry name" value="TRANSCRIPTION FACTOR DOMAIN-CONTAINING PROTEIN"/>
    <property type="match status" value="1"/>
</dbReference>
<dbReference type="InterPro" id="IPR036864">
    <property type="entry name" value="Zn2-C6_fun-type_DNA-bd_sf"/>
</dbReference>
<evidence type="ECO:0000256" key="2">
    <source>
        <dbReference type="ARBA" id="ARBA00023125"/>
    </source>
</evidence>
<dbReference type="PANTHER" id="PTHR38111">
    <property type="entry name" value="ZN(2)-C6 FUNGAL-TYPE DOMAIN-CONTAINING PROTEIN-RELATED"/>
    <property type="match status" value="1"/>
</dbReference>
<comment type="caution">
    <text evidence="7">The sequence shown here is derived from an EMBL/GenBank/DDBJ whole genome shotgun (WGS) entry which is preliminary data.</text>
</comment>
<reference evidence="8" key="1">
    <citation type="journal article" date="2017" name="Nat. Microbiol.">
        <title>Global analysis of biosynthetic gene clusters reveals vast potential of secondary metabolite production in Penicillium species.</title>
        <authorList>
            <person name="Nielsen J.C."/>
            <person name="Grijseels S."/>
            <person name="Prigent S."/>
            <person name="Ji B."/>
            <person name="Dainat J."/>
            <person name="Nielsen K.F."/>
            <person name="Frisvad J.C."/>
            <person name="Workman M."/>
            <person name="Nielsen J."/>
        </authorList>
    </citation>
    <scope>NUCLEOTIDE SEQUENCE [LARGE SCALE GENOMIC DNA]</scope>
    <source>
        <strain evidence="8">IBT 31811</strain>
    </source>
</reference>
<accession>A0A1V6QE21</accession>
<evidence type="ECO:0000256" key="4">
    <source>
        <dbReference type="ARBA" id="ARBA00023242"/>
    </source>
</evidence>
<dbReference type="AlphaFoldDB" id="A0A1V6QE21"/>
<feature type="compositionally biased region" description="Basic and acidic residues" evidence="5">
    <location>
        <begin position="57"/>
        <end position="66"/>
    </location>
</feature>
<dbReference type="GO" id="GO:0008270">
    <property type="term" value="F:zinc ion binding"/>
    <property type="evidence" value="ECO:0007669"/>
    <property type="project" value="InterPro"/>
</dbReference>
<evidence type="ECO:0000313" key="7">
    <source>
        <dbReference type="EMBL" id="OQD87116.1"/>
    </source>
</evidence>
<dbReference type="GO" id="GO:0000981">
    <property type="term" value="F:DNA-binding transcription factor activity, RNA polymerase II-specific"/>
    <property type="evidence" value="ECO:0007669"/>
    <property type="project" value="InterPro"/>
</dbReference>
<organism evidence="7 8">
    <name type="scientific">Penicillium antarcticum</name>
    <dbReference type="NCBI Taxonomy" id="416450"/>
    <lineage>
        <taxon>Eukaryota</taxon>
        <taxon>Fungi</taxon>
        <taxon>Dikarya</taxon>
        <taxon>Ascomycota</taxon>
        <taxon>Pezizomycotina</taxon>
        <taxon>Eurotiomycetes</taxon>
        <taxon>Eurotiomycetidae</taxon>
        <taxon>Eurotiales</taxon>
        <taxon>Aspergillaceae</taxon>
        <taxon>Penicillium</taxon>
    </lineage>
</organism>
<feature type="region of interest" description="Disordered" evidence="5">
    <location>
        <begin position="55"/>
        <end position="75"/>
    </location>
</feature>
<dbReference type="OrthoDB" id="4314040at2759"/>
<dbReference type="InterPro" id="IPR053178">
    <property type="entry name" value="Osmoadaptation_assoc"/>
</dbReference>
<keyword evidence="2" id="KW-0238">DNA-binding</keyword>
<dbReference type="InterPro" id="IPR001138">
    <property type="entry name" value="Zn2Cys6_DnaBD"/>
</dbReference>
<evidence type="ECO:0000256" key="1">
    <source>
        <dbReference type="ARBA" id="ARBA00023015"/>
    </source>
</evidence>
<dbReference type="SMART" id="SM00066">
    <property type="entry name" value="GAL4"/>
    <property type="match status" value="1"/>
</dbReference>
<dbReference type="STRING" id="416450.A0A1V6QE21"/>
<dbReference type="SUPFAM" id="SSF57701">
    <property type="entry name" value="Zn2/Cys6 DNA-binding domain"/>
    <property type="match status" value="1"/>
</dbReference>
<evidence type="ECO:0000259" key="6">
    <source>
        <dbReference type="PROSITE" id="PS50048"/>
    </source>
</evidence>
<feature type="domain" description="Zn(2)-C6 fungal-type" evidence="6">
    <location>
        <begin position="9"/>
        <end position="37"/>
    </location>
</feature>